<organism evidence="1">
    <name type="scientific">marine sediment metagenome</name>
    <dbReference type="NCBI Taxonomy" id="412755"/>
    <lineage>
        <taxon>unclassified sequences</taxon>
        <taxon>metagenomes</taxon>
        <taxon>ecological metagenomes</taxon>
    </lineage>
</organism>
<protein>
    <submittedName>
        <fullName evidence="1">Uncharacterized protein</fullName>
    </submittedName>
</protein>
<reference evidence="1" key="1">
    <citation type="journal article" date="2014" name="Front. Microbiol.">
        <title>High frequency of phylogenetically diverse reductive dehalogenase-homologous genes in deep subseafloor sedimentary metagenomes.</title>
        <authorList>
            <person name="Kawai M."/>
            <person name="Futagami T."/>
            <person name="Toyoda A."/>
            <person name="Takaki Y."/>
            <person name="Nishi S."/>
            <person name="Hori S."/>
            <person name="Arai W."/>
            <person name="Tsubouchi T."/>
            <person name="Morono Y."/>
            <person name="Uchiyama I."/>
            <person name="Ito T."/>
            <person name="Fujiyama A."/>
            <person name="Inagaki F."/>
            <person name="Takami H."/>
        </authorList>
    </citation>
    <scope>NUCLEOTIDE SEQUENCE</scope>
    <source>
        <strain evidence="1">Expedition CK06-06</strain>
    </source>
</reference>
<evidence type="ECO:0000313" key="1">
    <source>
        <dbReference type="EMBL" id="GAH90880.1"/>
    </source>
</evidence>
<accession>X1KB68</accession>
<feature type="non-terminal residue" evidence="1">
    <location>
        <position position="1"/>
    </location>
</feature>
<gene>
    <name evidence="1" type="ORF">S03H2_72538</name>
</gene>
<name>X1KB68_9ZZZZ</name>
<sequence length="40" mass="4636">NILTKGVELLYNSYAKSNFDTTTEIVSLSRGLFFEAFLFW</sequence>
<dbReference type="EMBL" id="BARU01049108">
    <property type="protein sequence ID" value="GAH90880.1"/>
    <property type="molecule type" value="Genomic_DNA"/>
</dbReference>
<proteinExistence type="predicted"/>
<dbReference type="AlphaFoldDB" id="X1KB68"/>
<comment type="caution">
    <text evidence="1">The sequence shown here is derived from an EMBL/GenBank/DDBJ whole genome shotgun (WGS) entry which is preliminary data.</text>
</comment>